<evidence type="ECO:0000313" key="2">
    <source>
        <dbReference type="Proteomes" id="UP000821845"/>
    </source>
</evidence>
<accession>A0ACB7T570</accession>
<comment type="caution">
    <text evidence="1">The sequence shown here is derived from an EMBL/GenBank/DDBJ whole genome shotgun (WGS) entry which is preliminary data.</text>
</comment>
<organism evidence="1 2">
    <name type="scientific">Hyalomma asiaticum</name>
    <name type="common">Tick</name>
    <dbReference type="NCBI Taxonomy" id="266040"/>
    <lineage>
        <taxon>Eukaryota</taxon>
        <taxon>Metazoa</taxon>
        <taxon>Ecdysozoa</taxon>
        <taxon>Arthropoda</taxon>
        <taxon>Chelicerata</taxon>
        <taxon>Arachnida</taxon>
        <taxon>Acari</taxon>
        <taxon>Parasitiformes</taxon>
        <taxon>Ixodida</taxon>
        <taxon>Ixodoidea</taxon>
        <taxon>Ixodidae</taxon>
        <taxon>Hyalomminae</taxon>
        <taxon>Hyalomma</taxon>
    </lineage>
</organism>
<evidence type="ECO:0000313" key="1">
    <source>
        <dbReference type="EMBL" id="KAH6942015.1"/>
    </source>
</evidence>
<protein>
    <submittedName>
        <fullName evidence="1">Uncharacterized protein</fullName>
    </submittedName>
</protein>
<dbReference type="Proteomes" id="UP000821845">
    <property type="component" value="Chromosome 11"/>
</dbReference>
<sequence length="200" mass="21778">MHYIGNRVGLFQKAQKEQRRKKQLTKPVAGLFNHDTEKLRGRKHGPSPRAPKLFMLSSGPEPGPDPAHCLDSSAGPPEASVVDGCRFRRAREGRSRPGLDSGRGSVVGSRGTYLKKTTASEHRLLPANSRVHITHQTHPLKLGTAAGCVAGFRGRGERRLGSSNEKRRRSSRDEGSQNGGAVLPHRQEERHCVSSKAGSV</sequence>
<proteinExistence type="predicted"/>
<reference evidence="1" key="1">
    <citation type="submission" date="2020-05" db="EMBL/GenBank/DDBJ databases">
        <title>Large-scale comparative analyses of tick genomes elucidate their genetic diversity and vector capacities.</title>
        <authorList>
            <person name="Jia N."/>
            <person name="Wang J."/>
            <person name="Shi W."/>
            <person name="Du L."/>
            <person name="Sun Y."/>
            <person name="Zhan W."/>
            <person name="Jiang J."/>
            <person name="Wang Q."/>
            <person name="Zhang B."/>
            <person name="Ji P."/>
            <person name="Sakyi L.B."/>
            <person name="Cui X."/>
            <person name="Yuan T."/>
            <person name="Jiang B."/>
            <person name="Yang W."/>
            <person name="Lam T.T.-Y."/>
            <person name="Chang Q."/>
            <person name="Ding S."/>
            <person name="Wang X."/>
            <person name="Zhu J."/>
            <person name="Ruan X."/>
            <person name="Zhao L."/>
            <person name="Wei J."/>
            <person name="Que T."/>
            <person name="Du C."/>
            <person name="Cheng J."/>
            <person name="Dai P."/>
            <person name="Han X."/>
            <person name="Huang E."/>
            <person name="Gao Y."/>
            <person name="Liu J."/>
            <person name="Shao H."/>
            <person name="Ye R."/>
            <person name="Li L."/>
            <person name="Wei W."/>
            <person name="Wang X."/>
            <person name="Wang C."/>
            <person name="Yang T."/>
            <person name="Huo Q."/>
            <person name="Li W."/>
            <person name="Guo W."/>
            <person name="Chen H."/>
            <person name="Zhou L."/>
            <person name="Ni X."/>
            <person name="Tian J."/>
            <person name="Zhou Y."/>
            <person name="Sheng Y."/>
            <person name="Liu T."/>
            <person name="Pan Y."/>
            <person name="Xia L."/>
            <person name="Li J."/>
            <person name="Zhao F."/>
            <person name="Cao W."/>
        </authorList>
    </citation>
    <scope>NUCLEOTIDE SEQUENCE</scope>
    <source>
        <strain evidence="1">Hyas-2018</strain>
    </source>
</reference>
<gene>
    <name evidence="1" type="ORF">HPB50_027338</name>
</gene>
<keyword evidence="2" id="KW-1185">Reference proteome</keyword>
<name>A0ACB7T570_HYAAI</name>
<dbReference type="EMBL" id="CM023491">
    <property type="protein sequence ID" value="KAH6942015.1"/>
    <property type="molecule type" value="Genomic_DNA"/>
</dbReference>